<dbReference type="HOGENOM" id="CLU_060704_1_1_9"/>
<dbReference type="SMART" id="SM00934">
    <property type="entry name" value="OMPdecase"/>
    <property type="match status" value="1"/>
</dbReference>
<dbReference type="InterPro" id="IPR011060">
    <property type="entry name" value="RibuloseP-bd_barrel"/>
</dbReference>
<dbReference type="UniPathway" id="UPA00070">
    <property type="reaction ID" value="UER00120"/>
</dbReference>
<dbReference type="GO" id="GO:0006207">
    <property type="term" value="P:'de novo' pyrimidine nucleobase biosynthetic process"/>
    <property type="evidence" value="ECO:0007669"/>
    <property type="project" value="InterPro"/>
</dbReference>
<dbReference type="GO" id="GO:0004590">
    <property type="term" value="F:orotidine-5'-phosphate decarboxylase activity"/>
    <property type="evidence" value="ECO:0007669"/>
    <property type="project" value="UniProtKB-UniRule"/>
</dbReference>
<feature type="domain" description="Orotidine 5'-phosphate decarboxylase" evidence="8">
    <location>
        <begin position="26"/>
        <end position="275"/>
    </location>
</feature>
<evidence type="ECO:0000256" key="6">
    <source>
        <dbReference type="ARBA" id="ARBA00049157"/>
    </source>
</evidence>
<evidence type="ECO:0000313" key="9">
    <source>
        <dbReference type="EMBL" id="EFH92492.1"/>
    </source>
</evidence>
<sequence length="294" mass="33682">MEKLNLRKGLKMIIDKLSERINERSIVCVGLDTSTDYVPENMKKGKKVSEYLFDFNKEIIDNTKDLVACFKVQIAYYEAHGIEGLIAYKNTLKYLKDNDLISIADVKRGDIANTAKEYAKAHFEGDFEADFITVNPFMGYDTLEHYLPYLESKEKGIFVLMRTSNPGSKDIQYKDYKGQPLYYEIGDNLNKIAKEYIGQCNLSSLGFVVGGTQTENANKIRERYENIMFLIPGYGAQGAKPEDIRVYLDNFKKGIVNSSRGIILNYRKFDDGEENIGKYARKAVEDMRKDIYGE</sequence>
<dbReference type="FunFam" id="3.20.20.70:FF:000246">
    <property type="entry name" value="Orotidine 5'-phosphate decarboxylase"/>
    <property type="match status" value="1"/>
</dbReference>
<dbReference type="eggNOG" id="COG0284">
    <property type="taxonomic scope" value="Bacteria"/>
</dbReference>
<comment type="caution">
    <text evidence="9">The sequence shown here is derived from an EMBL/GenBank/DDBJ whole genome shotgun (WGS) entry which is preliminary data.</text>
</comment>
<dbReference type="STRING" id="525282.HMPREF0391_11464"/>
<comment type="similarity">
    <text evidence="2 7">Belongs to the OMP decarboxylase family. Type 2 subfamily.</text>
</comment>
<name>D6SAJ2_FINMA</name>
<dbReference type="AlphaFoldDB" id="D6SAJ2"/>
<evidence type="ECO:0000256" key="1">
    <source>
        <dbReference type="ARBA" id="ARBA00004861"/>
    </source>
</evidence>
<dbReference type="GO" id="GO:0044205">
    <property type="term" value="P:'de novo' UMP biosynthetic process"/>
    <property type="evidence" value="ECO:0007669"/>
    <property type="project" value="UniProtKB-UniRule"/>
</dbReference>
<dbReference type="EC" id="4.1.1.23" evidence="7"/>
<dbReference type="InterPro" id="IPR001754">
    <property type="entry name" value="OMPdeCOase_dom"/>
</dbReference>
<dbReference type="Pfam" id="PF00215">
    <property type="entry name" value="OMPdecase"/>
    <property type="match status" value="1"/>
</dbReference>
<evidence type="ECO:0000256" key="5">
    <source>
        <dbReference type="ARBA" id="ARBA00023239"/>
    </source>
</evidence>
<dbReference type="Gene3D" id="3.20.20.70">
    <property type="entry name" value="Aldolase class I"/>
    <property type="match status" value="1"/>
</dbReference>
<evidence type="ECO:0000256" key="4">
    <source>
        <dbReference type="ARBA" id="ARBA00022975"/>
    </source>
</evidence>
<dbReference type="InterPro" id="IPR011995">
    <property type="entry name" value="OMPdecase_type-2"/>
</dbReference>
<accession>D6SAJ2</accession>
<dbReference type="EMBL" id="ACHM02000003">
    <property type="protein sequence ID" value="EFH92492.1"/>
    <property type="molecule type" value="Genomic_DNA"/>
</dbReference>
<dbReference type="HAMAP" id="MF_01215">
    <property type="entry name" value="OMPdecase_type2"/>
    <property type="match status" value="1"/>
</dbReference>
<organism evidence="9">
    <name type="scientific">Finegoldia magna ATCC 53516</name>
    <dbReference type="NCBI Taxonomy" id="525282"/>
    <lineage>
        <taxon>Bacteria</taxon>
        <taxon>Bacillati</taxon>
        <taxon>Bacillota</taxon>
        <taxon>Tissierellia</taxon>
        <taxon>Tissierellales</taxon>
        <taxon>Peptoniphilaceae</taxon>
        <taxon>Finegoldia</taxon>
    </lineage>
</organism>
<dbReference type="SUPFAM" id="SSF51366">
    <property type="entry name" value="Ribulose-phoshate binding barrel"/>
    <property type="match status" value="1"/>
</dbReference>
<feature type="active site" description="Proton donor" evidence="7">
    <location>
        <position position="107"/>
    </location>
</feature>
<dbReference type="Proteomes" id="UP000004063">
    <property type="component" value="Chromosome"/>
</dbReference>
<dbReference type="InterPro" id="IPR013785">
    <property type="entry name" value="Aldolase_TIM"/>
</dbReference>
<dbReference type="PANTHER" id="PTHR43375:SF1">
    <property type="entry name" value="OROTIDINE 5'-PHOSPHATE DECARBOXYLASE"/>
    <property type="match status" value="1"/>
</dbReference>
<protein>
    <recommendedName>
        <fullName evidence="7">Orotidine 5'-phosphate decarboxylase</fullName>
        <ecNumber evidence="7">4.1.1.23</ecNumber>
    </recommendedName>
    <alternativeName>
        <fullName evidence="7">OMP decarboxylase</fullName>
        <shortName evidence="7">OMPDCase</shortName>
        <shortName evidence="7">OMPdecase</shortName>
    </alternativeName>
</protein>
<keyword evidence="3 7" id="KW-0210">Decarboxylase</keyword>
<comment type="catalytic activity">
    <reaction evidence="6 7">
        <text>orotidine 5'-phosphate + H(+) = UMP + CO2</text>
        <dbReference type="Rhea" id="RHEA:11596"/>
        <dbReference type="ChEBI" id="CHEBI:15378"/>
        <dbReference type="ChEBI" id="CHEBI:16526"/>
        <dbReference type="ChEBI" id="CHEBI:57538"/>
        <dbReference type="ChEBI" id="CHEBI:57865"/>
        <dbReference type="EC" id="4.1.1.23"/>
    </reaction>
</comment>
<gene>
    <name evidence="7 9" type="primary">pyrF</name>
    <name evidence="9" type="ORF">HMPREF0391_11464</name>
</gene>
<keyword evidence="5 7" id="KW-0456">Lyase</keyword>
<evidence type="ECO:0000256" key="3">
    <source>
        <dbReference type="ARBA" id="ARBA00022793"/>
    </source>
</evidence>
<dbReference type="NCBIfam" id="TIGR02127">
    <property type="entry name" value="pyrF_sub2"/>
    <property type="match status" value="1"/>
</dbReference>
<comment type="pathway">
    <text evidence="1 7">Pyrimidine metabolism; UMP biosynthesis via de novo pathway; UMP from orotate: step 2/2.</text>
</comment>
<evidence type="ECO:0000259" key="8">
    <source>
        <dbReference type="SMART" id="SM00934"/>
    </source>
</evidence>
<proteinExistence type="inferred from homology"/>
<keyword evidence="4 7" id="KW-0665">Pyrimidine biosynthesis</keyword>
<dbReference type="CDD" id="cd04725">
    <property type="entry name" value="OMP_decarboxylase_like"/>
    <property type="match status" value="1"/>
</dbReference>
<evidence type="ECO:0000256" key="7">
    <source>
        <dbReference type="HAMAP-Rule" id="MF_01215"/>
    </source>
</evidence>
<evidence type="ECO:0000256" key="2">
    <source>
        <dbReference type="ARBA" id="ARBA00008847"/>
    </source>
</evidence>
<reference evidence="9" key="1">
    <citation type="submission" date="2010-05" db="EMBL/GenBank/DDBJ databases">
        <authorList>
            <person name="Muzny D."/>
            <person name="Qin X."/>
            <person name="Buhay C."/>
            <person name="Dugan-Rocha S."/>
            <person name="Ding Y."/>
            <person name="Chen G."/>
            <person name="Hawes A."/>
            <person name="Holder M."/>
            <person name="Jhangiani S."/>
            <person name="Johnson A."/>
            <person name="Khan Z."/>
            <person name="Li Z."/>
            <person name="Liu W."/>
            <person name="Liu X."/>
            <person name="Perez L."/>
            <person name="Shen H."/>
            <person name="Wang Q."/>
            <person name="Watt J."/>
            <person name="Xi L."/>
            <person name="Xin Y."/>
            <person name="Zhou J."/>
            <person name="Deng J."/>
            <person name="Jiang H."/>
            <person name="Liu Y."/>
            <person name="Qu J."/>
            <person name="Song X.-Z."/>
            <person name="Zhang L."/>
            <person name="Villasana D."/>
            <person name="Johnson A."/>
            <person name="Liu J."/>
            <person name="Liyanage D."/>
            <person name="Lorensuhewa L."/>
            <person name="Robinson T."/>
            <person name="Song A."/>
            <person name="Song B.-B."/>
            <person name="Dinh H."/>
            <person name="Thornton R."/>
            <person name="Coyle M."/>
            <person name="Francisco L."/>
            <person name="Jackson L."/>
            <person name="Javaid M."/>
            <person name="Korchina V."/>
            <person name="Kovar C."/>
            <person name="Mata R."/>
            <person name="Mathew T."/>
            <person name="Ngo R."/>
            <person name="Nguyen L."/>
            <person name="Nguyen N."/>
            <person name="Okwuonu G."/>
            <person name="Ongeri F."/>
            <person name="Pham C."/>
            <person name="Simmons D."/>
            <person name="Wilczek-Boney K."/>
            <person name="Hale W."/>
            <person name="Jakkamsetti A."/>
            <person name="Pham P."/>
            <person name="Ruth R."/>
            <person name="San Lucas F."/>
            <person name="Warren J."/>
            <person name="Zhang J."/>
            <person name="Zhao Z."/>
            <person name="Zhou C."/>
            <person name="Zhu D."/>
            <person name="Lee S."/>
            <person name="Bess C."/>
            <person name="Blankenburg K."/>
            <person name="Forbes L."/>
            <person name="Fu Q."/>
            <person name="Gubbala S."/>
            <person name="Hirani K."/>
            <person name="Jayaseelan J.C."/>
            <person name="Lara F."/>
            <person name="Munidasa M."/>
            <person name="Palculict T."/>
            <person name="Patil S."/>
            <person name="Pu L.-L."/>
            <person name="Saada N."/>
            <person name="Tang L."/>
            <person name="Weissenberger G."/>
            <person name="Zhu Y."/>
            <person name="Hemphill L."/>
            <person name="Shang Y."/>
            <person name="Youmans B."/>
            <person name="Ayvaz T."/>
            <person name="Ross M."/>
            <person name="Santibanez J."/>
            <person name="Aqrawi P."/>
            <person name="Gross S."/>
            <person name="Joshi V."/>
            <person name="Fowler G."/>
            <person name="Nazareth L."/>
            <person name="Reid J."/>
            <person name="Worley K."/>
            <person name="Petrosino J."/>
            <person name="Highlander S."/>
            <person name="Gibbs R."/>
        </authorList>
    </citation>
    <scope>NUCLEOTIDE SEQUENCE [LARGE SCALE GENOMIC DNA]</scope>
    <source>
        <strain evidence="9">ATCC 53516</strain>
    </source>
</reference>
<dbReference type="PANTHER" id="PTHR43375">
    <property type="entry name" value="OROTIDINE 5'-PHOSPHATE DECARBOXYLASE"/>
    <property type="match status" value="1"/>
</dbReference>